<evidence type="ECO:0000256" key="2">
    <source>
        <dbReference type="SAM" id="Phobius"/>
    </source>
</evidence>
<keyword evidence="1" id="KW-0175">Coiled coil</keyword>
<dbReference type="EMBL" id="PTJC01000007">
    <property type="protein sequence ID" value="PPK84586.1"/>
    <property type="molecule type" value="Genomic_DNA"/>
</dbReference>
<comment type="caution">
    <text evidence="4">The sequence shown here is derived from an EMBL/GenBank/DDBJ whole genome shotgun (WGS) entry which is preliminary data.</text>
</comment>
<sequence>MRPFTLLLFVLLAGVTTGQQWNTEDGPQLTPRIRQYAKSDYGADNQNWDITQSPEGVLYVANSGGVLRFDGLNWSVHQLPGRPSVRCVTRYADRLYVGGYGEFGYFRLREGQLGSYVSLSATLPPEEQGEEIWNIELLDGGAVVFQSFSRLYWYVGDALRVAVPGDIMFAHAAGEALLYPVTGAGIYRQSPGKEAVPLPNSDPGGQPIVGLAGSADELLVATAGGVFRYGHDGYGSWSTVADSLLFGQQINRLIRLGGGEVAVGTITSGVYVFDSGGKLLHHLSYGRGLSNNTVLALFEDRDGNLWTGLDGGLNLIVRSEPLLFYRSGVRPIGSAYAAAHYGGSFYVGTNQGLFRYRPEPGQFILVPGTAGQVWELRATPYGLLCGHNDGTFLVEEDRANLISPRSGGWQSVFVDGDSTRLLQANYAGLSLIDLAKATGSGAAEAEHRLEGLLAPLRYLAFTGPRRVLALHGSRGAYDIRLSADLRSIERVDTLTSPDLIRPLLVRFGDTLLVQTDDGIYRYRDGAFNELTAFRGAALTPGTYVLPGREGSGEWFKVDPDRIVPYRKERALAAYPVTLRRSFPALVATTDSTYLFCLDDGFALFDATGAAAELDRRELLLDYAGVTGRRVEGAAVSIPYAENDLRFAYALPVLDRPIRYRSRLLGFSDAWSEWSTLGAREFTNLEEGAYRFEVEADWFGAGATASFFVRPPWYRTGLAYTAYALFLVGLLYALYLQHRKRLRLQARKLEALRQRQLQRQRIEARNEQLEAENRRKSRELANTTLTLAKKNEMLLDLKGELSKSSGSPTIGKSSQKLLRLIDRNLNNEEDWAIFESHFNEVHEAFLKRLRGEHADLTSGDLRLAAYVRMDLSSKEIAPLLHISIRGVENKRYRLRKKLGLESNDNLNQYLHDF</sequence>
<protein>
    <submittedName>
        <fullName evidence="4">Two component regulator with propeller domain</fullName>
    </submittedName>
</protein>
<feature type="transmembrane region" description="Helical" evidence="2">
    <location>
        <begin position="716"/>
        <end position="734"/>
    </location>
</feature>
<reference evidence="4 5" key="1">
    <citation type="submission" date="2018-02" db="EMBL/GenBank/DDBJ databases">
        <title>Genomic Encyclopedia of Archaeal and Bacterial Type Strains, Phase II (KMG-II): from individual species to whole genera.</title>
        <authorList>
            <person name="Goeker M."/>
        </authorList>
    </citation>
    <scope>NUCLEOTIDE SEQUENCE [LARGE SCALE GENOMIC DNA]</scope>
    <source>
        <strain evidence="4 5">DSM 29526</strain>
    </source>
</reference>
<keyword evidence="5" id="KW-1185">Reference proteome</keyword>
<dbReference type="SMART" id="SM00421">
    <property type="entry name" value="HTH_LUXR"/>
    <property type="match status" value="1"/>
</dbReference>
<proteinExistence type="predicted"/>
<dbReference type="Pfam" id="PF07494">
    <property type="entry name" value="Reg_prop"/>
    <property type="match status" value="1"/>
</dbReference>
<dbReference type="InterPro" id="IPR015943">
    <property type="entry name" value="WD40/YVTN_repeat-like_dom_sf"/>
</dbReference>
<feature type="domain" description="HTH luxR-type" evidence="3">
    <location>
        <begin position="852"/>
        <end position="909"/>
    </location>
</feature>
<name>A0A2S6I0W5_9BACT</name>
<dbReference type="Gene3D" id="2.60.40.10">
    <property type="entry name" value="Immunoglobulins"/>
    <property type="match status" value="1"/>
</dbReference>
<dbReference type="GO" id="GO:0003677">
    <property type="term" value="F:DNA binding"/>
    <property type="evidence" value="ECO:0007669"/>
    <property type="project" value="InterPro"/>
</dbReference>
<dbReference type="Proteomes" id="UP000237662">
    <property type="component" value="Unassembled WGS sequence"/>
</dbReference>
<dbReference type="SUPFAM" id="SSF63829">
    <property type="entry name" value="Calcium-dependent phosphotriesterase"/>
    <property type="match status" value="1"/>
</dbReference>
<dbReference type="AlphaFoldDB" id="A0A2S6I0W5"/>
<dbReference type="InterPro" id="IPR013783">
    <property type="entry name" value="Ig-like_fold"/>
</dbReference>
<feature type="coiled-coil region" evidence="1">
    <location>
        <begin position="738"/>
        <end position="785"/>
    </location>
</feature>
<dbReference type="InterPro" id="IPR016032">
    <property type="entry name" value="Sig_transdc_resp-reg_C-effctor"/>
</dbReference>
<dbReference type="InterPro" id="IPR000792">
    <property type="entry name" value="Tscrpt_reg_LuxR_C"/>
</dbReference>
<dbReference type="SUPFAM" id="SSF46894">
    <property type="entry name" value="C-terminal effector domain of the bipartite response regulators"/>
    <property type="match status" value="1"/>
</dbReference>
<gene>
    <name evidence="4" type="ORF">CLV84_3748</name>
</gene>
<dbReference type="RefSeq" id="WP_104421310.1">
    <property type="nucleotide sequence ID" value="NZ_PTJC01000007.1"/>
</dbReference>
<evidence type="ECO:0000259" key="3">
    <source>
        <dbReference type="SMART" id="SM00421"/>
    </source>
</evidence>
<dbReference type="Gene3D" id="2.130.10.10">
    <property type="entry name" value="YVTN repeat-like/Quinoprotein amine dehydrogenase"/>
    <property type="match status" value="1"/>
</dbReference>
<keyword evidence="2" id="KW-1133">Transmembrane helix</keyword>
<accession>A0A2S6I0W5</accession>
<dbReference type="InterPro" id="IPR011110">
    <property type="entry name" value="Reg_prop"/>
</dbReference>
<evidence type="ECO:0000256" key="1">
    <source>
        <dbReference type="SAM" id="Coils"/>
    </source>
</evidence>
<keyword evidence="2" id="KW-0472">Membrane</keyword>
<dbReference type="InterPro" id="IPR036388">
    <property type="entry name" value="WH-like_DNA-bd_sf"/>
</dbReference>
<evidence type="ECO:0000313" key="5">
    <source>
        <dbReference type="Proteomes" id="UP000237662"/>
    </source>
</evidence>
<dbReference type="GO" id="GO:0006355">
    <property type="term" value="P:regulation of DNA-templated transcription"/>
    <property type="evidence" value="ECO:0007669"/>
    <property type="project" value="InterPro"/>
</dbReference>
<dbReference type="Gene3D" id="1.10.10.10">
    <property type="entry name" value="Winged helix-like DNA-binding domain superfamily/Winged helix DNA-binding domain"/>
    <property type="match status" value="1"/>
</dbReference>
<keyword evidence="2" id="KW-0812">Transmembrane</keyword>
<organism evidence="4 5">
    <name type="scientific">Neolewinella xylanilytica</name>
    <dbReference type="NCBI Taxonomy" id="1514080"/>
    <lineage>
        <taxon>Bacteria</taxon>
        <taxon>Pseudomonadati</taxon>
        <taxon>Bacteroidota</taxon>
        <taxon>Saprospiria</taxon>
        <taxon>Saprospirales</taxon>
        <taxon>Lewinellaceae</taxon>
        <taxon>Neolewinella</taxon>
    </lineage>
</organism>
<evidence type="ECO:0000313" key="4">
    <source>
        <dbReference type="EMBL" id="PPK84586.1"/>
    </source>
</evidence>
<dbReference type="OrthoDB" id="9806995at2"/>